<dbReference type="InterPro" id="IPR001353">
    <property type="entry name" value="Proteasome_sua/b"/>
</dbReference>
<feature type="domain" description="SAC" evidence="15">
    <location>
        <begin position="789"/>
        <end position="1143"/>
    </location>
</feature>
<feature type="region of interest" description="Disordered" evidence="14">
    <location>
        <begin position="658"/>
        <end position="695"/>
    </location>
</feature>
<dbReference type="GO" id="GO:0005634">
    <property type="term" value="C:nucleus"/>
    <property type="evidence" value="ECO:0007669"/>
    <property type="project" value="UniProtKB-SubCell"/>
</dbReference>
<feature type="active site" description="Nucleophile" evidence="13">
    <location>
        <position position="83"/>
    </location>
</feature>
<dbReference type="InterPro" id="IPR002013">
    <property type="entry name" value="SAC_dom"/>
</dbReference>
<dbReference type="GO" id="GO:0051603">
    <property type="term" value="P:proteolysis involved in protein catabolic process"/>
    <property type="evidence" value="ECO:0007669"/>
    <property type="project" value="InterPro"/>
</dbReference>
<organism evidence="16 17">
    <name type="scientific">Ganoderma sinense ZZ0214-1</name>
    <dbReference type="NCBI Taxonomy" id="1077348"/>
    <lineage>
        <taxon>Eukaryota</taxon>
        <taxon>Fungi</taxon>
        <taxon>Dikarya</taxon>
        <taxon>Basidiomycota</taxon>
        <taxon>Agaricomycotina</taxon>
        <taxon>Agaricomycetes</taxon>
        <taxon>Polyporales</taxon>
        <taxon>Polyporaceae</taxon>
        <taxon>Ganoderma</taxon>
    </lineage>
</organism>
<keyword evidence="9" id="KW-0647">Proteasome</keyword>
<feature type="region of interest" description="Disordered" evidence="14">
    <location>
        <begin position="623"/>
        <end position="644"/>
    </location>
</feature>
<dbReference type="PANTHER" id="PTHR45662">
    <property type="entry name" value="PHOSPHATIDYLINOSITIDE PHOSPHATASE SAC1"/>
    <property type="match status" value="1"/>
</dbReference>
<dbReference type="InterPro" id="IPR029055">
    <property type="entry name" value="Ntn_hydrolases_N"/>
</dbReference>
<evidence type="ECO:0000256" key="7">
    <source>
        <dbReference type="ARBA" id="ARBA00022698"/>
    </source>
</evidence>
<accession>A0A2G8RRV5</accession>
<keyword evidence="7" id="KW-0888">Threonine protease</keyword>
<gene>
    <name evidence="16" type="ORF">GSI_13995</name>
</gene>
<feature type="region of interest" description="Disordered" evidence="14">
    <location>
        <begin position="712"/>
        <end position="734"/>
    </location>
</feature>
<protein>
    <recommendedName>
        <fullName evidence="4">proteasome endopeptidase complex</fullName>
        <ecNumber evidence="4">3.4.25.1</ecNumber>
    </recommendedName>
</protein>
<dbReference type="CDD" id="cd03761">
    <property type="entry name" value="proteasome_beta_type_5"/>
    <property type="match status" value="1"/>
</dbReference>
<evidence type="ECO:0000256" key="9">
    <source>
        <dbReference type="ARBA" id="ARBA00022942"/>
    </source>
</evidence>
<keyword evidence="8" id="KW-0378">Hydrolase</keyword>
<dbReference type="Pfam" id="PF02383">
    <property type="entry name" value="Syja_N"/>
    <property type="match status" value="1"/>
</dbReference>
<evidence type="ECO:0000313" key="16">
    <source>
        <dbReference type="EMBL" id="PIL24242.1"/>
    </source>
</evidence>
<dbReference type="SUPFAM" id="SSF56235">
    <property type="entry name" value="N-terminal nucleophile aminohydrolases (Ntn hydrolases)"/>
    <property type="match status" value="1"/>
</dbReference>
<evidence type="ECO:0000256" key="10">
    <source>
        <dbReference type="ARBA" id="ARBA00023145"/>
    </source>
</evidence>
<keyword evidence="11" id="KW-0539">Nucleus</keyword>
<dbReference type="GO" id="GO:0043812">
    <property type="term" value="F:phosphatidylinositol-4-phosphate phosphatase activity"/>
    <property type="evidence" value="ECO:0007669"/>
    <property type="project" value="TreeGrafter"/>
</dbReference>
<evidence type="ECO:0000256" key="6">
    <source>
        <dbReference type="ARBA" id="ARBA00022670"/>
    </source>
</evidence>
<dbReference type="EC" id="3.4.25.1" evidence="4"/>
<keyword evidence="6" id="KW-0645">Protease</keyword>
<name>A0A2G8RRV5_9APHY</name>
<dbReference type="OrthoDB" id="405996at2759"/>
<evidence type="ECO:0000313" key="17">
    <source>
        <dbReference type="Proteomes" id="UP000230002"/>
    </source>
</evidence>
<dbReference type="InterPro" id="IPR016050">
    <property type="entry name" value="Proteasome_bsu_CS"/>
</dbReference>
<evidence type="ECO:0000256" key="5">
    <source>
        <dbReference type="ARBA" id="ARBA00022490"/>
    </source>
</evidence>
<proteinExistence type="predicted"/>
<evidence type="ECO:0000256" key="2">
    <source>
        <dbReference type="ARBA" id="ARBA00004123"/>
    </source>
</evidence>
<evidence type="ECO:0000256" key="8">
    <source>
        <dbReference type="ARBA" id="ARBA00022801"/>
    </source>
</evidence>
<dbReference type="InterPro" id="IPR022158">
    <property type="entry name" value="Inositol_phosphatase"/>
</dbReference>
<keyword evidence="5" id="KW-0963">Cytoplasm</keyword>
<evidence type="ECO:0000256" key="14">
    <source>
        <dbReference type="SAM" id="MobiDB-lite"/>
    </source>
</evidence>
<comment type="catalytic activity">
    <reaction evidence="1">
        <text>Cleavage of peptide bonds with very broad specificity.</text>
        <dbReference type="EC" id="3.4.25.1"/>
    </reaction>
</comment>
<comment type="subcellular location">
    <subcellularLocation>
        <location evidence="3">Cytoplasm</location>
    </subcellularLocation>
    <subcellularLocation>
        <location evidence="2">Nucleus</location>
    </subcellularLocation>
</comment>
<dbReference type="PANTHER" id="PTHR45662:SF7">
    <property type="entry name" value="SACI DOMAIN PROTEIN (AFU_ORTHOLOGUE AFUA_1G15890)"/>
    <property type="match status" value="1"/>
</dbReference>
<dbReference type="GO" id="GO:0004298">
    <property type="term" value="F:threonine-type endopeptidase activity"/>
    <property type="evidence" value="ECO:0007669"/>
    <property type="project" value="UniProtKB-KW"/>
</dbReference>
<dbReference type="InterPro" id="IPR000243">
    <property type="entry name" value="Pept_T1A_subB"/>
</dbReference>
<dbReference type="Gene3D" id="3.60.20.10">
    <property type="entry name" value="Glutamine Phosphoribosylpyrophosphate, subunit 1, domain 1"/>
    <property type="match status" value="1"/>
</dbReference>
<dbReference type="PROSITE" id="PS50275">
    <property type="entry name" value="SAC"/>
    <property type="match status" value="1"/>
</dbReference>
<evidence type="ECO:0000256" key="1">
    <source>
        <dbReference type="ARBA" id="ARBA00001198"/>
    </source>
</evidence>
<reference evidence="16 17" key="1">
    <citation type="journal article" date="2015" name="Sci. Rep.">
        <title>Chromosome-level genome map provides insights into diverse defense mechanisms in the medicinal fungus Ganoderma sinense.</title>
        <authorList>
            <person name="Zhu Y."/>
            <person name="Xu J."/>
            <person name="Sun C."/>
            <person name="Zhou S."/>
            <person name="Xu H."/>
            <person name="Nelson D.R."/>
            <person name="Qian J."/>
            <person name="Song J."/>
            <person name="Luo H."/>
            <person name="Xiang L."/>
            <person name="Li Y."/>
            <person name="Xu Z."/>
            <person name="Ji A."/>
            <person name="Wang L."/>
            <person name="Lu S."/>
            <person name="Hayward A."/>
            <person name="Sun W."/>
            <person name="Li X."/>
            <person name="Schwartz D.C."/>
            <person name="Wang Y."/>
            <person name="Chen S."/>
        </authorList>
    </citation>
    <scope>NUCLEOTIDE SEQUENCE [LARGE SCALE GENOMIC DNA]</scope>
    <source>
        <strain evidence="16 17">ZZ0214-1</strain>
    </source>
</reference>
<dbReference type="PROSITE" id="PS00854">
    <property type="entry name" value="PROTEASOME_BETA_1"/>
    <property type="match status" value="1"/>
</dbReference>
<evidence type="ECO:0000256" key="13">
    <source>
        <dbReference type="PIRSR" id="PIRSR600243-1"/>
    </source>
</evidence>
<dbReference type="Pfam" id="PF12456">
    <property type="entry name" value="hSac2"/>
    <property type="match status" value="2"/>
</dbReference>
<dbReference type="GO" id="GO:0046856">
    <property type="term" value="P:phosphatidylinositol dephosphorylation"/>
    <property type="evidence" value="ECO:0007669"/>
    <property type="project" value="TreeGrafter"/>
</dbReference>
<keyword evidence="10" id="KW-0865">Zymogen</keyword>
<dbReference type="FunFam" id="3.60.20.10:FF:000013">
    <property type="entry name" value="Proteasome subunit beta type-5"/>
    <property type="match status" value="1"/>
</dbReference>
<dbReference type="STRING" id="1077348.A0A2G8RRV5"/>
<evidence type="ECO:0000256" key="12">
    <source>
        <dbReference type="ARBA" id="ARBA00026071"/>
    </source>
</evidence>
<dbReference type="GO" id="GO:0005783">
    <property type="term" value="C:endoplasmic reticulum"/>
    <property type="evidence" value="ECO:0007669"/>
    <property type="project" value="TreeGrafter"/>
</dbReference>
<evidence type="ECO:0000256" key="4">
    <source>
        <dbReference type="ARBA" id="ARBA00012039"/>
    </source>
</evidence>
<keyword evidence="17" id="KW-1185">Reference proteome</keyword>
<comment type="caution">
    <text evidence="16">The sequence shown here is derived from an EMBL/GenBank/DDBJ whole genome shotgun (WGS) entry which is preliminary data.</text>
</comment>
<evidence type="ECO:0000256" key="3">
    <source>
        <dbReference type="ARBA" id="ARBA00004496"/>
    </source>
</evidence>
<evidence type="ECO:0000256" key="11">
    <source>
        <dbReference type="ARBA" id="ARBA00023242"/>
    </source>
</evidence>
<evidence type="ECO:0000259" key="15">
    <source>
        <dbReference type="PROSITE" id="PS50275"/>
    </source>
</evidence>
<dbReference type="InterPro" id="IPR023333">
    <property type="entry name" value="Proteasome_suB-type"/>
</dbReference>
<dbReference type="EMBL" id="AYKW01000067">
    <property type="protein sequence ID" value="PIL24242.1"/>
    <property type="molecule type" value="Genomic_DNA"/>
</dbReference>
<dbReference type="Proteomes" id="UP000230002">
    <property type="component" value="Unassembled WGS sequence"/>
</dbReference>
<dbReference type="PROSITE" id="PS51476">
    <property type="entry name" value="PROTEASOME_BETA_2"/>
    <property type="match status" value="1"/>
</dbReference>
<feature type="compositionally biased region" description="Low complexity" evidence="14">
    <location>
        <begin position="680"/>
        <end position="692"/>
    </location>
</feature>
<dbReference type="Pfam" id="PF00227">
    <property type="entry name" value="Proteasome"/>
    <property type="match status" value="1"/>
</dbReference>
<comment type="subunit">
    <text evidence="12">The 26S proteasome consists of a 20S proteasome core and two 19S regulatory subunits. The 20S proteasome core is composed of 28 subunits that are arranged in four stacked rings, resulting in a barrel-shaped structure. The two end rings are each formed by seven alpha subunits, and the two central rings are each formed by seven beta subunits. The catalytic chamber with the active sites is on the inside of the barrel.</text>
</comment>
<sequence>MNSFLTRYSSTSPDADVRKAKELFGEDEDISEMMWGSTGGFGNLASGVPMFKVPSVQDPVSFLRMHTDDHADPSCRIKIKHGTTTLAFRFQGGVIVAVDSRATAGSYVASGTVKKVIEINPYLLGTMAGGAADCQYWETYLGIQCRLHELRNRERISVAAASKYLSNLVYSYKGMGLSMGTMICGWDKTGPAIFYVDSDGTRLKGDMFSVGSGSTFAYGVLDQGYRWDLTDAEAQELGRRSIYAAGHRDAFSGNTVNLYHVKQDGWQFIGMSSKHSSTATGLINVSQATTMFQSCTTTARETFLALQALVMDMRFVWLGVLPLTHHKVKERHEMFVSMYCIVVAIVVLESSMFVHPLQCTSIGLTTKAGAAVALLASGCKIGGEIWHRPELLSSKACFPPPSTCSRLLPSGSYALCSSAVGRATMKRLLSKTFKVNPLPLKPSPPAPVAANPATTNRPVHHTGLQPKDTLPPVPHPCPYEYISVVATTEGLLLRHRHPGQTEDSGEDEAKIEWGKGGKVTLVPGGMVEADWEESVVVYGIVGCLELFSGNRTHRNLLCVLLSPVHSVLRSGHLLKKCDRRLVKGVTAIPLVEDRARNVLLSLASRNRHDRRISLLPTPLAEKEFAAESTDNDSPVTSEDGDTEGKKIRVKFADQHEVKVVSPVPDQEFDLTADPTPPSPSSTASTPSSIQSTNTDTVVKTLAERLSFWTRLSKRNSTQGPTGDHTLIEQPDGAGLEPEELESLVKDQSKDPEELIESIVSSAAPPPKTTEEKHSELEEKIIRECIREYTRGGMYFAHSFDLTRSLQHKHELRARAQAQHGLKETLHILEATRRYSPTNDKVDVLVEPSAALPLWRRVDRRFWWNEWMSKPLVDAGLHPYVLPIMQGFFQVSTFHVAREPVASEEGNHVTVEYHVISRRSRDRAGLRFQRRGIDDDANVANFVETETVMRVEREGMSNVFSHVQVRGSIPLFWNQQGMALKPAPQLDPERTHDQNLRAIHQHLNKIVTAYGPLTIINLAEQHGKEAQVTNTYYAYDFHAETKGMKYENISKLVETVERTFESQGYFWISNNHIMSQQKGVFRVNCIDSLDRTNVVESAFARHVLNRQLGAVALLNQEEQRTEMDTVFNDVWANNGDAISRAYAGTSALKGDFTRTGKRDLAGLLNDGVNSLSRMYTSTFADWFSQAVIDFMLGNRTTSVFSEFLLKLQSTDPRDLIRITKIRADAIATCVSRVLPEGERLLSGWTLFAPEDLNVKMGDKFEEKVLLLVGPHLLTPQVLADPPLQSAKALYIISYDYTLEKVKMYTRVPLGDIVGITKGAYILSPLEEASRDPLQNAGFIVSWHQTEAQDTRVTSYSIRNNLDLATPPASPTATATAPRLFMTSPRKSFLPLSRILSDTAAPLAGQETIFAAFKALPVDPARSRRESGSFIQPQDELTSAKNCREAVDMIVEAIGQACHDIGNEHREFISEGDVVSLAEAQRMTSVYAKMEYGVKRLLWLGS</sequence>
<dbReference type="PRINTS" id="PR00141">
    <property type="entry name" value="PROTEASOME"/>
</dbReference>
<dbReference type="GO" id="GO:0019774">
    <property type="term" value="C:proteasome core complex, beta-subunit complex"/>
    <property type="evidence" value="ECO:0007669"/>
    <property type="project" value="UniProtKB-ARBA"/>
</dbReference>